<comment type="caution">
    <text evidence="2">The sequence shown here is derived from an EMBL/GenBank/DDBJ whole genome shotgun (WGS) entry which is preliminary data.</text>
</comment>
<dbReference type="Proteomes" id="UP000187203">
    <property type="component" value="Unassembled WGS sequence"/>
</dbReference>
<feature type="region of interest" description="Disordered" evidence="1">
    <location>
        <begin position="66"/>
        <end position="89"/>
    </location>
</feature>
<dbReference type="OrthoDB" id="1292058at2759"/>
<feature type="compositionally biased region" description="Polar residues" evidence="1">
    <location>
        <begin position="342"/>
        <end position="359"/>
    </location>
</feature>
<evidence type="ECO:0000313" key="3">
    <source>
        <dbReference type="Proteomes" id="UP000187203"/>
    </source>
</evidence>
<feature type="compositionally biased region" description="Basic and acidic residues" evidence="1">
    <location>
        <begin position="192"/>
        <end position="218"/>
    </location>
</feature>
<name>A0A1R3GFH1_9ROSI</name>
<keyword evidence="3" id="KW-1185">Reference proteome</keyword>
<proteinExistence type="predicted"/>
<dbReference type="EMBL" id="AWUE01022682">
    <property type="protein sequence ID" value="OMO56835.1"/>
    <property type="molecule type" value="Genomic_DNA"/>
</dbReference>
<accession>A0A1R3GFH1</accession>
<feature type="region of interest" description="Disordered" evidence="1">
    <location>
        <begin position="339"/>
        <end position="359"/>
    </location>
</feature>
<evidence type="ECO:0000256" key="1">
    <source>
        <dbReference type="SAM" id="MobiDB-lite"/>
    </source>
</evidence>
<feature type="region of interest" description="Disordered" evidence="1">
    <location>
        <begin position="192"/>
        <end position="219"/>
    </location>
</feature>
<organism evidence="2 3">
    <name type="scientific">Corchorus olitorius</name>
    <dbReference type="NCBI Taxonomy" id="93759"/>
    <lineage>
        <taxon>Eukaryota</taxon>
        <taxon>Viridiplantae</taxon>
        <taxon>Streptophyta</taxon>
        <taxon>Embryophyta</taxon>
        <taxon>Tracheophyta</taxon>
        <taxon>Spermatophyta</taxon>
        <taxon>Magnoliopsida</taxon>
        <taxon>eudicotyledons</taxon>
        <taxon>Gunneridae</taxon>
        <taxon>Pentapetalae</taxon>
        <taxon>rosids</taxon>
        <taxon>malvids</taxon>
        <taxon>Malvales</taxon>
        <taxon>Malvaceae</taxon>
        <taxon>Grewioideae</taxon>
        <taxon>Apeibeae</taxon>
        <taxon>Corchorus</taxon>
    </lineage>
</organism>
<feature type="compositionally biased region" description="Acidic residues" evidence="1">
    <location>
        <begin position="79"/>
        <end position="89"/>
    </location>
</feature>
<reference evidence="3" key="1">
    <citation type="submission" date="2013-09" db="EMBL/GenBank/DDBJ databases">
        <title>Corchorus olitorius genome sequencing.</title>
        <authorList>
            <person name="Alam M."/>
            <person name="Haque M.S."/>
            <person name="Islam M.S."/>
            <person name="Emdad E.M."/>
            <person name="Islam M.M."/>
            <person name="Ahmed B."/>
            <person name="Halim A."/>
            <person name="Hossen Q.M.M."/>
            <person name="Hossain M.Z."/>
            <person name="Ahmed R."/>
            <person name="Khan M.M."/>
            <person name="Islam R."/>
            <person name="Rashid M.M."/>
            <person name="Khan S.A."/>
            <person name="Rahman M.S."/>
            <person name="Alam M."/>
            <person name="Yahiya A.S."/>
            <person name="Khan M.S."/>
            <person name="Azam M.S."/>
            <person name="Haque T."/>
            <person name="Lashkar M.Z.H."/>
            <person name="Akhand A.I."/>
            <person name="Morshed G."/>
            <person name="Roy S."/>
            <person name="Uddin K.S."/>
            <person name="Rabeya T."/>
            <person name="Hossain A.S."/>
            <person name="Chowdhury A."/>
            <person name="Snigdha A.R."/>
            <person name="Mortoza M.S."/>
            <person name="Matin S.A."/>
            <person name="Hoque S.M.E."/>
            <person name="Islam M.K."/>
            <person name="Roy D.K."/>
            <person name="Haider R."/>
            <person name="Moosa M.M."/>
            <person name="Elias S.M."/>
            <person name="Hasan A.M."/>
            <person name="Jahan S."/>
            <person name="Shafiuddin M."/>
            <person name="Mahmood N."/>
            <person name="Shommy N.S."/>
        </authorList>
    </citation>
    <scope>NUCLEOTIDE SEQUENCE [LARGE SCALE GENOMIC DNA]</scope>
    <source>
        <strain evidence="3">cv. O-4</strain>
    </source>
</reference>
<evidence type="ECO:0000313" key="2">
    <source>
        <dbReference type="EMBL" id="OMO56835.1"/>
    </source>
</evidence>
<dbReference type="AlphaFoldDB" id="A0A1R3GFH1"/>
<gene>
    <name evidence="2" type="ORF">COLO4_35548</name>
</gene>
<protein>
    <submittedName>
        <fullName evidence="2">ATP synthase subunit-like protein</fullName>
    </submittedName>
</protein>
<sequence length="359" mass="40818">MFCGAFEVPIKSPGSGRGQLEITYLEIWGGKKPSSQPAASKGIPKSNTIRGQMMIALEDQDPGYVIEDDETQTPSDYSTEGDSDDDIQAEDSILVTKKKKGRGRYTGKKLDIKTEGGKKALDIEMPHDIERVVGTNARDVANFLCYVVRTISLNIRGNDERFESVCVATMRRMFMLWKNRLHKHYKSFSNDKERLKNTPDDLRGEPKKTPRTLRKESKSTPLEMLADPVTGEKPTADIIWFRQHARKNADGQLEYNNEESKRVGKGLTKGARAADIMQQQHHEEVSELKGINPQLQEMIAIMQAERDEREANEAIREKRLRVDLEKQIREDLQEALRAQAPSFESFQLTETQPPDNNNK</sequence>